<dbReference type="Proteomes" id="UP000326041">
    <property type="component" value="Chromosome"/>
</dbReference>
<feature type="transmembrane region" description="Helical" evidence="1">
    <location>
        <begin position="62"/>
        <end position="83"/>
    </location>
</feature>
<sequence length="117" mass="12605">MRGVPDPPDRDRRAWVAPTIATVLLTVLEPVALLAAGMSPMATDSCGPDDCSQALMAALDTVLRGTVLGGALTFCAWLTSWLLPWRTRWSVPRAWAAALSLLPPLFIVLLVFHLPEG</sequence>
<protein>
    <recommendedName>
        <fullName evidence="4">ABC transporter permease</fullName>
    </recommendedName>
</protein>
<feature type="transmembrane region" description="Helical" evidence="1">
    <location>
        <begin position="95"/>
        <end position="114"/>
    </location>
</feature>
<keyword evidence="1" id="KW-0472">Membrane</keyword>
<evidence type="ECO:0008006" key="4">
    <source>
        <dbReference type="Google" id="ProtNLM"/>
    </source>
</evidence>
<feature type="transmembrane region" description="Helical" evidence="1">
    <location>
        <begin position="20"/>
        <end position="42"/>
    </location>
</feature>
<name>A0ABX6B594_9ACTN</name>
<gene>
    <name evidence="2" type="ORF">CP972_16215</name>
</gene>
<evidence type="ECO:0000256" key="1">
    <source>
        <dbReference type="SAM" id="Phobius"/>
    </source>
</evidence>
<evidence type="ECO:0000313" key="3">
    <source>
        <dbReference type="Proteomes" id="UP000326041"/>
    </source>
</evidence>
<keyword evidence="3" id="KW-1185">Reference proteome</keyword>
<keyword evidence="1" id="KW-0812">Transmembrane</keyword>
<proteinExistence type="predicted"/>
<keyword evidence="1" id="KW-1133">Transmembrane helix</keyword>
<evidence type="ECO:0000313" key="2">
    <source>
        <dbReference type="EMBL" id="QEV10316.1"/>
    </source>
</evidence>
<organism evidence="2 3">
    <name type="scientific">Streptomyces prasinus</name>
    <dbReference type="NCBI Taxonomy" id="67345"/>
    <lineage>
        <taxon>Bacteria</taxon>
        <taxon>Bacillati</taxon>
        <taxon>Actinomycetota</taxon>
        <taxon>Actinomycetes</taxon>
        <taxon>Kitasatosporales</taxon>
        <taxon>Streptomycetaceae</taxon>
        <taxon>Streptomyces</taxon>
    </lineage>
</organism>
<dbReference type="EMBL" id="CP023697">
    <property type="protein sequence ID" value="QEV10316.1"/>
    <property type="molecule type" value="Genomic_DNA"/>
</dbReference>
<accession>A0ABX6B594</accession>
<reference evidence="2 3" key="1">
    <citation type="submission" date="2017-09" db="EMBL/GenBank/DDBJ databases">
        <authorList>
            <person name="Lee N."/>
            <person name="Cho B.-K."/>
        </authorList>
    </citation>
    <scope>NUCLEOTIDE SEQUENCE [LARGE SCALE GENOMIC DNA]</scope>
    <source>
        <strain evidence="2 3">ATCC 13879</strain>
    </source>
</reference>